<dbReference type="Proteomes" id="UP000070160">
    <property type="component" value="Unassembled WGS sequence"/>
</dbReference>
<evidence type="ECO:0000313" key="2">
    <source>
        <dbReference type="Proteomes" id="UP000070160"/>
    </source>
</evidence>
<organism evidence="1 2">
    <name type="scientific">Megasphaera hutchinsoni</name>
    <dbReference type="NCBI Taxonomy" id="1588748"/>
    <lineage>
        <taxon>Bacteria</taxon>
        <taxon>Bacillati</taxon>
        <taxon>Bacillota</taxon>
        <taxon>Negativicutes</taxon>
        <taxon>Veillonellales</taxon>
        <taxon>Veillonellaceae</taxon>
        <taxon>Megasphaera</taxon>
    </lineage>
</organism>
<name>A0A134CEG2_9FIRM</name>
<evidence type="ECO:0000313" key="1">
    <source>
        <dbReference type="EMBL" id="KXB90560.1"/>
    </source>
</evidence>
<accession>A0A134CEG2</accession>
<dbReference type="EMBL" id="LSDT01000046">
    <property type="protein sequence ID" value="KXB90560.1"/>
    <property type="molecule type" value="Genomic_DNA"/>
</dbReference>
<reference evidence="2" key="1">
    <citation type="submission" date="2016-01" db="EMBL/GenBank/DDBJ databases">
        <authorList>
            <person name="Mitreva M."/>
            <person name="Pepin K.H."/>
            <person name="Mihindukulasuriya K.A."/>
            <person name="Fulton R."/>
            <person name="Fronick C."/>
            <person name="O'Laughlin M."/>
            <person name="Miner T."/>
            <person name="Herter B."/>
            <person name="Rosa B.A."/>
            <person name="Cordes M."/>
            <person name="Tomlinson C."/>
            <person name="Wollam A."/>
            <person name="Palsikar V.B."/>
            <person name="Mardis E.R."/>
            <person name="Wilson R.K."/>
        </authorList>
    </citation>
    <scope>NUCLEOTIDE SEQUENCE [LARGE SCALE GENOMIC DNA]</scope>
    <source>
        <strain evidence="2">KA00182</strain>
    </source>
</reference>
<dbReference type="STRING" id="1588748.HMPREF3182_01315"/>
<proteinExistence type="predicted"/>
<comment type="caution">
    <text evidence="1">The sequence shown here is derived from an EMBL/GenBank/DDBJ whole genome shotgun (WGS) entry which is preliminary data.</text>
</comment>
<sequence length="45" mass="5342">MGQFVTSYFPLHLLHYIPIVTKNIISEKRRSSLIFPFVCKPLFFI</sequence>
<gene>
    <name evidence="1" type="ORF">HMPREF3182_01315</name>
</gene>
<dbReference type="AlphaFoldDB" id="A0A134CEG2"/>
<keyword evidence="2" id="KW-1185">Reference proteome</keyword>
<protein>
    <submittedName>
        <fullName evidence="1">Uncharacterized protein</fullName>
    </submittedName>
</protein>